<name>M7MYV4_9FLAO</name>
<dbReference type="PATRIC" id="fig|1137281.3.peg.2071"/>
<dbReference type="SUPFAM" id="SSF46689">
    <property type="entry name" value="Homeodomain-like"/>
    <property type="match status" value="1"/>
</dbReference>
<dbReference type="InterPro" id="IPR018060">
    <property type="entry name" value="HTH_AraC"/>
</dbReference>
<protein>
    <submittedName>
        <fullName evidence="6">AraC family transcriptional regulator</fullName>
    </submittedName>
    <submittedName>
        <fullName evidence="5">Helix-turn-helix-domain containing protein, AraC type</fullName>
    </submittedName>
</protein>
<dbReference type="GeneID" id="98641931"/>
<dbReference type="EMBL" id="ANLA01000015">
    <property type="protein sequence ID" value="EMQ94684.1"/>
    <property type="molecule type" value="Genomic_DNA"/>
</dbReference>
<comment type="caution">
    <text evidence="5">The sequence shown here is derived from an EMBL/GenBank/DDBJ whole genome shotgun (WGS) entry which is preliminary data.</text>
</comment>
<dbReference type="InterPro" id="IPR009057">
    <property type="entry name" value="Homeodomain-like_sf"/>
</dbReference>
<dbReference type="Gene3D" id="1.10.10.60">
    <property type="entry name" value="Homeodomain-like"/>
    <property type="match status" value="1"/>
</dbReference>
<dbReference type="Pfam" id="PF12833">
    <property type="entry name" value="HTH_18"/>
    <property type="match status" value="1"/>
</dbReference>
<dbReference type="SMART" id="SM00342">
    <property type="entry name" value="HTH_ARAC"/>
    <property type="match status" value="1"/>
</dbReference>
<evidence type="ECO:0000256" key="1">
    <source>
        <dbReference type="ARBA" id="ARBA00023015"/>
    </source>
</evidence>
<gene>
    <name evidence="5" type="ORF">D778_00638</name>
    <name evidence="6" type="ORF">DHV22_18575</name>
</gene>
<dbReference type="OrthoDB" id="952277at2"/>
<reference evidence="6 8" key="2">
    <citation type="journal article" date="2018" name="Nat. Biotechnol.">
        <title>A standardized bacterial taxonomy based on genome phylogeny substantially revises the tree of life.</title>
        <authorList>
            <person name="Parks D.H."/>
            <person name="Chuvochina M."/>
            <person name="Waite D.W."/>
            <person name="Rinke C."/>
            <person name="Skarshewski A."/>
            <person name="Chaumeil P.A."/>
            <person name="Hugenholtz P."/>
        </authorList>
    </citation>
    <scope>NUCLEOTIDE SEQUENCE [LARGE SCALE GENOMIC DNA]</scope>
    <source>
        <strain evidence="6">UBA10227</strain>
    </source>
</reference>
<dbReference type="PROSITE" id="PS01124">
    <property type="entry name" value="HTH_ARAC_FAMILY_2"/>
    <property type="match status" value="1"/>
</dbReference>
<keyword evidence="3" id="KW-0804">Transcription</keyword>
<keyword evidence="1" id="KW-0805">Transcription regulation</keyword>
<dbReference type="PANTHER" id="PTHR43280:SF2">
    <property type="entry name" value="HTH-TYPE TRANSCRIPTIONAL REGULATOR EXSA"/>
    <property type="match status" value="1"/>
</dbReference>
<dbReference type="GO" id="GO:0003700">
    <property type="term" value="F:DNA-binding transcription factor activity"/>
    <property type="evidence" value="ECO:0007669"/>
    <property type="project" value="InterPro"/>
</dbReference>
<dbReference type="GO" id="GO:0043565">
    <property type="term" value="F:sequence-specific DNA binding"/>
    <property type="evidence" value="ECO:0007669"/>
    <property type="project" value="InterPro"/>
</dbReference>
<dbReference type="Proteomes" id="UP000012024">
    <property type="component" value="Unassembled WGS sequence"/>
</dbReference>
<evidence type="ECO:0000313" key="5">
    <source>
        <dbReference type="EMBL" id="EMQ94684.1"/>
    </source>
</evidence>
<evidence type="ECO:0000256" key="2">
    <source>
        <dbReference type="ARBA" id="ARBA00023125"/>
    </source>
</evidence>
<organism evidence="5 7">
    <name type="scientific">Xanthomarina gelatinilytica</name>
    <dbReference type="NCBI Taxonomy" id="1137281"/>
    <lineage>
        <taxon>Bacteria</taxon>
        <taxon>Pseudomonadati</taxon>
        <taxon>Bacteroidota</taxon>
        <taxon>Flavobacteriia</taxon>
        <taxon>Flavobacteriales</taxon>
        <taxon>Flavobacteriaceae</taxon>
        <taxon>Xanthomarina</taxon>
    </lineage>
</organism>
<evidence type="ECO:0000313" key="8">
    <source>
        <dbReference type="Proteomes" id="UP000263268"/>
    </source>
</evidence>
<dbReference type="PANTHER" id="PTHR43280">
    <property type="entry name" value="ARAC-FAMILY TRANSCRIPTIONAL REGULATOR"/>
    <property type="match status" value="1"/>
</dbReference>
<evidence type="ECO:0000259" key="4">
    <source>
        <dbReference type="PROSITE" id="PS01124"/>
    </source>
</evidence>
<dbReference type="STRING" id="1137281.D778_00638"/>
<accession>M7MYV4</accession>
<reference evidence="5 7" key="1">
    <citation type="submission" date="2012-12" db="EMBL/GenBank/DDBJ databases">
        <title>Genome assembly of Formosa sp. AK20.</title>
        <authorList>
            <person name="Kumar R."/>
            <person name="Khatri I."/>
            <person name="Vaidya B."/>
            <person name="Subramanian S."/>
            <person name="Pinnaka A."/>
        </authorList>
    </citation>
    <scope>NUCLEOTIDE SEQUENCE [LARGE SCALE GENOMIC DNA]</scope>
    <source>
        <strain evidence="5 7">AK20</strain>
    </source>
</reference>
<dbReference type="EMBL" id="DPRK01000298">
    <property type="protein sequence ID" value="HCY83444.1"/>
    <property type="molecule type" value="Genomic_DNA"/>
</dbReference>
<dbReference type="eggNOG" id="COG2207">
    <property type="taxonomic scope" value="Bacteria"/>
</dbReference>
<dbReference type="Proteomes" id="UP000263268">
    <property type="component" value="Unassembled WGS sequence"/>
</dbReference>
<evidence type="ECO:0000313" key="6">
    <source>
        <dbReference type="EMBL" id="HCY83444.1"/>
    </source>
</evidence>
<feature type="domain" description="HTH araC/xylS-type" evidence="4">
    <location>
        <begin position="71"/>
        <end position="174"/>
    </location>
</feature>
<proteinExistence type="predicted"/>
<keyword evidence="2" id="KW-0238">DNA-binding</keyword>
<evidence type="ECO:0000256" key="3">
    <source>
        <dbReference type="ARBA" id="ARBA00023163"/>
    </source>
</evidence>
<dbReference type="AlphaFoldDB" id="M7MYV4"/>
<sequence>MTLFVKYDLDLLCKTLLKEQLDAQDISYSLGSLGEIHIEGKLSPEKQENLTAALKKYGIDILSKQKVSLIDRIKNAIDDYLRNEDFRTEKLSTYLSNKLHYSYAHLSTVFSENTYMSVENYTILKKIDLAKELICNTNLTLTEIAFRLDYSSVAHLSRQFKKTTGLTPSVFQSIMNKKKN</sequence>
<dbReference type="RefSeq" id="WP_007650363.1">
    <property type="nucleotide sequence ID" value="NZ_ANLA01000015.1"/>
</dbReference>
<keyword evidence="7" id="KW-1185">Reference proteome</keyword>
<evidence type="ECO:0000313" key="7">
    <source>
        <dbReference type="Proteomes" id="UP000012024"/>
    </source>
</evidence>